<dbReference type="AlphaFoldDB" id="A0A1E7ER08"/>
<sequence length="235" mass="26501">MTQLLVGLNNSSYMDLQQHTDANKSLTVCEIGFDNGTEFKAEFAQLCDNMGLKQKPSNAWNPQSNAILEHIHQVLGDVLVTFDLENTPINSDNQDSFDEYLSSVACAIRSSYHQSHGHSPAQLLFGRDMFSPVETEVDWEAIRNNKQTKINRNNMRENSCRVPHNYQKSELITLKKPGIPQKLAIPRKGPYKVVEHNNNGSILIEKSLTDIKHVNVGRVTPYHCKLDTPVITNNS</sequence>
<dbReference type="Gene3D" id="3.30.420.10">
    <property type="entry name" value="Ribonuclease H-like superfamily/Ribonuclease H"/>
    <property type="match status" value="1"/>
</dbReference>
<reference evidence="2 3" key="1">
    <citation type="submission" date="2016-09" db="EMBL/GenBank/DDBJ databases">
        <title>Extensive genetic diversity and differential bi-allelic expression allows diatom success in the polar Southern Ocean.</title>
        <authorList>
            <consortium name="DOE Joint Genome Institute"/>
            <person name="Mock T."/>
            <person name="Otillar R.P."/>
            <person name="Strauss J."/>
            <person name="Dupont C."/>
            <person name="Frickenhaus S."/>
            <person name="Maumus F."/>
            <person name="Mcmullan M."/>
            <person name="Sanges R."/>
            <person name="Schmutz J."/>
            <person name="Toseland A."/>
            <person name="Valas R."/>
            <person name="Veluchamy A."/>
            <person name="Ward B.J."/>
            <person name="Allen A."/>
            <person name="Barry K."/>
            <person name="Falciatore A."/>
            <person name="Ferrante M."/>
            <person name="Fortunato A.E."/>
            <person name="Gloeckner G."/>
            <person name="Gruber A."/>
            <person name="Hipkin R."/>
            <person name="Janech M."/>
            <person name="Kroth P."/>
            <person name="Leese F."/>
            <person name="Lindquist E."/>
            <person name="Lyon B.R."/>
            <person name="Martin J."/>
            <person name="Mayer C."/>
            <person name="Parker M."/>
            <person name="Quesneville H."/>
            <person name="Raymond J."/>
            <person name="Uhlig C."/>
            <person name="Valentin K.U."/>
            <person name="Worden A.Z."/>
            <person name="Armbrust E.V."/>
            <person name="Bowler C."/>
            <person name="Green B."/>
            <person name="Moulton V."/>
            <person name="Van Oosterhout C."/>
            <person name="Grigoriev I."/>
        </authorList>
    </citation>
    <scope>NUCLEOTIDE SEQUENCE [LARGE SCALE GENOMIC DNA]</scope>
    <source>
        <strain evidence="2 3">CCMP1102</strain>
    </source>
</reference>
<dbReference type="InterPro" id="IPR050951">
    <property type="entry name" value="Retrovirus_Pol_polyprotein"/>
</dbReference>
<dbReference type="KEGG" id="fcy:FRACYDRAFT_250042"/>
<dbReference type="GO" id="GO:0015074">
    <property type="term" value="P:DNA integration"/>
    <property type="evidence" value="ECO:0007669"/>
    <property type="project" value="InterPro"/>
</dbReference>
<dbReference type="InterPro" id="IPR012337">
    <property type="entry name" value="RNaseH-like_sf"/>
</dbReference>
<evidence type="ECO:0000313" key="3">
    <source>
        <dbReference type="Proteomes" id="UP000095751"/>
    </source>
</evidence>
<dbReference type="InterPro" id="IPR036397">
    <property type="entry name" value="RNaseH_sf"/>
</dbReference>
<gene>
    <name evidence="2" type="ORF">FRACYDRAFT_250042</name>
</gene>
<keyword evidence="3" id="KW-1185">Reference proteome</keyword>
<dbReference type="PANTHER" id="PTHR37984">
    <property type="entry name" value="PROTEIN CBG26694"/>
    <property type="match status" value="1"/>
</dbReference>
<dbReference type="SUPFAM" id="SSF53098">
    <property type="entry name" value="Ribonuclease H-like"/>
    <property type="match status" value="1"/>
</dbReference>
<name>A0A1E7ER08_9STRA</name>
<dbReference type="GO" id="GO:0003676">
    <property type="term" value="F:nucleic acid binding"/>
    <property type="evidence" value="ECO:0007669"/>
    <property type="project" value="InterPro"/>
</dbReference>
<dbReference type="Proteomes" id="UP000095751">
    <property type="component" value="Unassembled WGS sequence"/>
</dbReference>
<accession>A0A1E7ER08</accession>
<proteinExistence type="predicted"/>
<dbReference type="PANTHER" id="PTHR37984:SF5">
    <property type="entry name" value="PROTEIN NYNRIN-LIKE"/>
    <property type="match status" value="1"/>
</dbReference>
<evidence type="ECO:0000313" key="2">
    <source>
        <dbReference type="EMBL" id="OEU08256.1"/>
    </source>
</evidence>
<dbReference type="InParanoid" id="A0A1E7ER08"/>
<organism evidence="2 3">
    <name type="scientific">Fragilariopsis cylindrus CCMP1102</name>
    <dbReference type="NCBI Taxonomy" id="635003"/>
    <lineage>
        <taxon>Eukaryota</taxon>
        <taxon>Sar</taxon>
        <taxon>Stramenopiles</taxon>
        <taxon>Ochrophyta</taxon>
        <taxon>Bacillariophyta</taxon>
        <taxon>Bacillariophyceae</taxon>
        <taxon>Bacillariophycidae</taxon>
        <taxon>Bacillariales</taxon>
        <taxon>Bacillariaceae</taxon>
        <taxon>Fragilariopsis</taxon>
    </lineage>
</organism>
<feature type="domain" description="Integrase catalytic" evidence="1">
    <location>
        <begin position="31"/>
        <end position="128"/>
    </location>
</feature>
<evidence type="ECO:0000259" key="1">
    <source>
        <dbReference type="PROSITE" id="PS50994"/>
    </source>
</evidence>
<dbReference type="OrthoDB" id="43788at2759"/>
<dbReference type="EMBL" id="KV784381">
    <property type="protein sequence ID" value="OEU08256.1"/>
    <property type="molecule type" value="Genomic_DNA"/>
</dbReference>
<dbReference type="PROSITE" id="PS50994">
    <property type="entry name" value="INTEGRASE"/>
    <property type="match status" value="1"/>
</dbReference>
<protein>
    <recommendedName>
        <fullName evidence="1">Integrase catalytic domain-containing protein</fullName>
    </recommendedName>
</protein>
<dbReference type="InterPro" id="IPR001584">
    <property type="entry name" value="Integrase_cat-core"/>
</dbReference>